<evidence type="ECO:0000313" key="11">
    <source>
        <dbReference type="EMBL" id="KAA6372727.1"/>
    </source>
</evidence>
<feature type="transmembrane region" description="Helical" evidence="9">
    <location>
        <begin position="167"/>
        <end position="190"/>
    </location>
</feature>
<keyword evidence="3" id="KW-0813">Transport</keyword>
<dbReference type="InterPro" id="IPR050173">
    <property type="entry name" value="ABC_transporter_C-like"/>
</dbReference>
<proteinExistence type="inferred from homology"/>
<evidence type="ECO:0000256" key="3">
    <source>
        <dbReference type="ARBA" id="ARBA00022448"/>
    </source>
</evidence>
<evidence type="ECO:0000256" key="8">
    <source>
        <dbReference type="ARBA" id="ARBA00023136"/>
    </source>
</evidence>
<dbReference type="InterPro" id="IPR011527">
    <property type="entry name" value="ABC1_TM_dom"/>
</dbReference>
<keyword evidence="7 9" id="KW-1133">Transmembrane helix</keyword>
<gene>
    <name evidence="11" type="ORF">EZS28_031745</name>
</gene>
<dbReference type="InterPro" id="IPR036640">
    <property type="entry name" value="ABC1_TM_sf"/>
</dbReference>
<evidence type="ECO:0000313" key="12">
    <source>
        <dbReference type="Proteomes" id="UP000324800"/>
    </source>
</evidence>
<dbReference type="GO" id="GO:0005524">
    <property type="term" value="F:ATP binding"/>
    <property type="evidence" value="ECO:0007669"/>
    <property type="project" value="UniProtKB-KW"/>
</dbReference>
<evidence type="ECO:0000259" key="10">
    <source>
        <dbReference type="PROSITE" id="PS50929"/>
    </source>
</evidence>
<evidence type="ECO:0000256" key="4">
    <source>
        <dbReference type="ARBA" id="ARBA00022692"/>
    </source>
</evidence>
<keyword evidence="4 9" id="KW-0812">Transmembrane</keyword>
<dbReference type="AlphaFoldDB" id="A0A5J4UQS0"/>
<keyword evidence="5" id="KW-0547">Nucleotide-binding</keyword>
<dbReference type="Pfam" id="PF00005">
    <property type="entry name" value="ABC_tran"/>
    <property type="match status" value="1"/>
</dbReference>
<dbReference type="SUPFAM" id="SSF52540">
    <property type="entry name" value="P-loop containing nucleoside triphosphate hydrolases"/>
    <property type="match status" value="1"/>
</dbReference>
<evidence type="ECO:0000256" key="6">
    <source>
        <dbReference type="ARBA" id="ARBA00022840"/>
    </source>
</evidence>
<feature type="transmembrane region" description="Helical" evidence="9">
    <location>
        <begin position="285"/>
        <end position="306"/>
    </location>
</feature>
<dbReference type="SUPFAM" id="SSF90123">
    <property type="entry name" value="ABC transporter transmembrane region"/>
    <property type="match status" value="1"/>
</dbReference>
<accession>A0A5J4UQS0</accession>
<evidence type="ECO:0000256" key="9">
    <source>
        <dbReference type="SAM" id="Phobius"/>
    </source>
</evidence>
<name>A0A5J4UQS0_9EUKA</name>
<evidence type="ECO:0000256" key="5">
    <source>
        <dbReference type="ARBA" id="ARBA00022741"/>
    </source>
</evidence>
<dbReference type="GO" id="GO:0140359">
    <property type="term" value="F:ABC-type transporter activity"/>
    <property type="evidence" value="ECO:0007669"/>
    <property type="project" value="InterPro"/>
</dbReference>
<dbReference type="Gene3D" id="3.40.50.300">
    <property type="entry name" value="P-loop containing nucleotide triphosphate hydrolases"/>
    <property type="match status" value="1"/>
</dbReference>
<dbReference type="PANTHER" id="PTHR24223">
    <property type="entry name" value="ATP-BINDING CASSETTE SUB-FAMILY C"/>
    <property type="match status" value="1"/>
</dbReference>
<evidence type="ECO:0000256" key="1">
    <source>
        <dbReference type="ARBA" id="ARBA00004141"/>
    </source>
</evidence>
<dbReference type="Pfam" id="PF00664">
    <property type="entry name" value="ABC_membrane"/>
    <property type="match status" value="1"/>
</dbReference>
<evidence type="ECO:0000256" key="2">
    <source>
        <dbReference type="ARBA" id="ARBA00009726"/>
    </source>
</evidence>
<evidence type="ECO:0000256" key="7">
    <source>
        <dbReference type="ARBA" id="ARBA00022989"/>
    </source>
</evidence>
<feature type="transmembrane region" description="Helical" evidence="9">
    <location>
        <begin position="121"/>
        <end position="146"/>
    </location>
</feature>
<dbReference type="OrthoDB" id="6500128at2759"/>
<comment type="caution">
    <text evidence="11">The sequence shown here is derived from an EMBL/GenBank/DDBJ whole genome shotgun (WGS) entry which is preliminary data.</text>
</comment>
<feature type="transmembrane region" description="Helical" evidence="9">
    <location>
        <begin position="196"/>
        <end position="215"/>
    </location>
</feature>
<keyword evidence="8 9" id="KW-0472">Membrane</keyword>
<comment type="subcellular location">
    <subcellularLocation>
        <location evidence="1">Membrane</location>
        <topology evidence="1">Multi-pass membrane protein</topology>
    </subcellularLocation>
</comment>
<dbReference type="GO" id="GO:0016020">
    <property type="term" value="C:membrane"/>
    <property type="evidence" value="ECO:0007669"/>
    <property type="project" value="UniProtKB-SubCell"/>
</dbReference>
<dbReference type="InterPro" id="IPR003439">
    <property type="entry name" value="ABC_transporter-like_ATP-bd"/>
</dbReference>
<dbReference type="Gene3D" id="1.20.1560.10">
    <property type="entry name" value="ABC transporter type 1, transmembrane domain"/>
    <property type="match status" value="1"/>
</dbReference>
<dbReference type="InterPro" id="IPR027417">
    <property type="entry name" value="P-loop_NTPase"/>
</dbReference>
<sequence length="323" mass="36103">PDFQILPAGDQTAIGEKGVNLSGGQKARIQLARAVYSDKDIYILDDPLSAVDAHVGRKGTNDISATQAGKQILTEEEFETGAVPWSQYMQFFLTLVALNWWLGIIGSEYNFSKISYHWKIWIYIMAYGVILILMITHSIFAPNSFFDTTPLGRILNRLTGDLTMVDQMLYTLLAQVIWICIGFIGQIVIISINTPIFLAIGIPAVLTYYIVNKLYSRASRNFQRMESISRSPIISLYGETVNGAGLSTIRAFKLEDVWRQKFYNLVDLWAVRFVLFAQGKMWGTLYGSIASAVLMGSVVILGWFFMDSAAFSVSVMAAFTFAV</sequence>
<feature type="domain" description="ABC transmembrane type-1" evidence="10">
    <location>
        <begin position="134"/>
        <end position="323"/>
    </location>
</feature>
<dbReference type="PROSITE" id="PS50929">
    <property type="entry name" value="ABC_TM1F"/>
    <property type="match status" value="1"/>
</dbReference>
<dbReference type="Proteomes" id="UP000324800">
    <property type="component" value="Unassembled WGS sequence"/>
</dbReference>
<dbReference type="EMBL" id="SNRW01013344">
    <property type="protein sequence ID" value="KAA6372727.1"/>
    <property type="molecule type" value="Genomic_DNA"/>
</dbReference>
<dbReference type="PANTHER" id="PTHR24223:SF456">
    <property type="entry name" value="MULTIDRUG RESISTANCE-ASSOCIATED PROTEIN LETHAL(2)03659"/>
    <property type="match status" value="1"/>
</dbReference>
<dbReference type="GO" id="GO:0016887">
    <property type="term" value="F:ATP hydrolysis activity"/>
    <property type="evidence" value="ECO:0007669"/>
    <property type="project" value="InterPro"/>
</dbReference>
<protein>
    <submittedName>
        <fullName evidence="11">Putative multidrug resistance-associated protein 4</fullName>
    </submittedName>
</protein>
<organism evidence="11 12">
    <name type="scientific">Streblomastix strix</name>
    <dbReference type="NCBI Taxonomy" id="222440"/>
    <lineage>
        <taxon>Eukaryota</taxon>
        <taxon>Metamonada</taxon>
        <taxon>Preaxostyla</taxon>
        <taxon>Oxymonadida</taxon>
        <taxon>Streblomastigidae</taxon>
        <taxon>Streblomastix</taxon>
    </lineage>
</organism>
<keyword evidence="6" id="KW-0067">ATP-binding</keyword>
<comment type="similarity">
    <text evidence="2">Belongs to the ABC transporter superfamily. ABCC family. Conjugate transporter (TC 3.A.1.208) subfamily.</text>
</comment>
<feature type="non-terminal residue" evidence="11">
    <location>
        <position position="1"/>
    </location>
</feature>
<feature type="transmembrane region" description="Helical" evidence="9">
    <location>
        <begin position="91"/>
        <end position="109"/>
    </location>
</feature>
<reference evidence="11 12" key="1">
    <citation type="submission" date="2019-03" db="EMBL/GenBank/DDBJ databases">
        <title>Single cell metagenomics reveals metabolic interactions within the superorganism composed of flagellate Streblomastix strix and complex community of Bacteroidetes bacteria on its surface.</title>
        <authorList>
            <person name="Treitli S.C."/>
            <person name="Kolisko M."/>
            <person name="Husnik F."/>
            <person name="Keeling P."/>
            <person name="Hampl V."/>
        </authorList>
    </citation>
    <scope>NUCLEOTIDE SEQUENCE [LARGE SCALE GENOMIC DNA]</scope>
    <source>
        <strain evidence="11">ST1C</strain>
    </source>
</reference>